<organism evidence="5 6">
    <name type="scientific">Geodia barretti</name>
    <name type="common">Barrett's horny sponge</name>
    <dbReference type="NCBI Taxonomy" id="519541"/>
    <lineage>
        <taxon>Eukaryota</taxon>
        <taxon>Metazoa</taxon>
        <taxon>Porifera</taxon>
        <taxon>Demospongiae</taxon>
        <taxon>Heteroscleromorpha</taxon>
        <taxon>Tetractinellida</taxon>
        <taxon>Astrophorina</taxon>
        <taxon>Geodiidae</taxon>
        <taxon>Geodia</taxon>
    </lineage>
</organism>
<dbReference type="InterPro" id="IPR029028">
    <property type="entry name" value="Alpha/beta_knot_MTases"/>
</dbReference>
<dbReference type="GO" id="GO:0008173">
    <property type="term" value="F:RNA methyltransferase activity"/>
    <property type="evidence" value="ECO:0007669"/>
    <property type="project" value="InterPro"/>
</dbReference>
<dbReference type="AlphaFoldDB" id="A0AA35TKQ5"/>
<dbReference type="GO" id="GO:0006396">
    <property type="term" value="P:RNA processing"/>
    <property type="evidence" value="ECO:0007669"/>
    <property type="project" value="InterPro"/>
</dbReference>
<dbReference type="GO" id="GO:0005829">
    <property type="term" value="C:cytosol"/>
    <property type="evidence" value="ECO:0007669"/>
    <property type="project" value="TreeGrafter"/>
</dbReference>
<comment type="similarity">
    <text evidence="1">Belongs to the class IV-like SAM-binding methyltransferase superfamily. RNA methyltransferase TrmH family.</text>
</comment>
<dbReference type="GO" id="GO:0032259">
    <property type="term" value="P:methylation"/>
    <property type="evidence" value="ECO:0007669"/>
    <property type="project" value="UniProtKB-KW"/>
</dbReference>
<proteinExistence type="inferred from homology"/>
<gene>
    <name evidence="5" type="ORF">GBAR_LOCUS27360</name>
</gene>
<evidence type="ECO:0000256" key="1">
    <source>
        <dbReference type="ARBA" id="ARBA00007228"/>
    </source>
</evidence>
<dbReference type="InterPro" id="IPR004441">
    <property type="entry name" value="rRNA_MeTrfase_TrmH"/>
</dbReference>
<accession>A0AA35TKQ5</accession>
<dbReference type="InterPro" id="IPR013123">
    <property type="entry name" value="SpoU_subst-bd"/>
</dbReference>
<dbReference type="InterPro" id="IPR029026">
    <property type="entry name" value="tRNA_m1G_MTases_N"/>
</dbReference>
<evidence type="ECO:0000313" key="6">
    <source>
        <dbReference type="Proteomes" id="UP001174909"/>
    </source>
</evidence>
<evidence type="ECO:0000313" key="5">
    <source>
        <dbReference type="EMBL" id="CAI8049712.1"/>
    </source>
</evidence>
<dbReference type="Gene3D" id="3.30.1330.30">
    <property type="match status" value="1"/>
</dbReference>
<dbReference type="NCBIfam" id="TIGR00186">
    <property type="entry name" value="rRNA_methyl_3"/>
    <property type="match status" value="1"/>
</dbReference>
<evidence type="ECO:0000256" key="2">
    <source>
        <dbReference type="ARBA" id="ARBA00022603"/>
    </source>
</evidence>
<name>A0AA35TKQ5_GEOBA</name>
<dbReference type="Pfam" id="PF08032">
    <property type="entry name" value="SpoU_sub_bind"/>
    <property type="match status" value="1"/>
</dbReference>
<sequence length="246" mass="26663">MPEYIVGRNPVIERLQSESQDVEKICIAEGSTHSRIHQIITMAERAGIPLKHCTRRELDRLEPSVPHQGVIAFVKALQYSDLSSILAKVRHSKRDALLIMLDGVQDPRNLGAILRTADAANADAVIIPKNRAVGITAAVHKASAGASAYIPIVKVTNLARTVDTLKKAGIWVAGATGDASLLYTDADFSVPLCLVLGSEGEGIRRLVKQQCDYLVHLPMFGKIESLNVSVAAGVLLYEALRQREAK</sequence>
<keyword evidence="3" id="KW-0808">Transferase</keyword>
<dbReference type="SUPFAM" id="SSF55315">
    <property type="entry name" value="L30e-like"/>
    <property type="match status" value="1"/>
</dbReference>
<feature type="domain" description="RNA 2-O ribose methyltransferase substrate binding" evidence="4">
    <location>
        <begin position="4"/>
        <end position="80"/>
    </location>
</feature>
<dbReference type="PANTHER" id="PTHR46429:SF1">
    <property type="entry name" value="23S RRNA (GUANOSINE-2'-O-)-METHYLTRANSFERASE RLMB"/>
    <property type="match status" value="1"/>
</dbReference>
<keyword evidence="6" id="KW-1185">Reference proteome</keyword>
<dbReference type="Gene3D" id="3.40.1280.10">
    <property type="match status" value="1"/>
</dbReference>
<keyword evidence="2 5" id="KW-0489">Methyltransferase</keyword>
<dbReference type="GO" id="GO:0003723">
    <property type="term" value="F:RNA binding"/>
    <property type="evidence" value="ECO:0007669"/>
    <property type="project" value="InterPro"/>
</dbReference>
<dbReference type="SUPFAM" id="SSF75217">
    <property type="entry name" value="alpha/beta knot"/>
    <property type="match status" value="1"/>
</dbReference>
<dbReference type="Pfam" id="PF00588">
    <property type="entry name" value="SpoU_methylase"/>
    <property type="match status" value="1"/>
</dbReference>
<dbReference type="InterPro" id="IPR001537">
    <property type="entry name" value="SpoU_MeTrfase"/>
</dbReference>
<comment type="caution">
    <text evidence="5">The sequence shown here is derived from an EMBL/GenBank/DDBJ whole genome shotgun (WGS) entry which is preliminary data.</text>
</comment>
<dbReference type="FunFam" id="3.40.1280.10:FF:000008">
    <property type="entry name" value="Group 3 RNA methyltransferase TrmH"/>
    <property type="match status" value="1"/>
</dbReference>
<dbReference type="SMART" id="SM00967">
    <property type="entry name" value="SpoU_sub_bind"/>
    <property type="match status" value="1"/>
</dbReference>
<protein>
    <submittedName>
        <fullName evidence="5">TrmH family tRNA/rRNA methyltransferase YacO</fullName>
    </submittedName>
</protein>
<dbReference type="CDD" id="cd18103">
    <property type="entry name" value="SpoU-like_RlmB"/>
    <property type="match status" value="1"/>
</dbReference>
<dbReference type="InterPro" id="IPR029064">
    <property type="entry name" value="Ribosomal_eL30-like_sf"/>
</dbReference>
<evidence type="ECO:0000256" key="3">
    <source>
        <dbReference type="ARBA" id="ARBA00022679"/>
    </source>
</evidence>
<evidence type="ECO:0000259" key="4">
    <source>
        <dbReference type="SMART" id="SM00967"/>
    </source>
</evidence>
<reference evidence="5" key="1">
    <citation type="submission" date="2023-03" db="EMBL/GenBank/DDBJ databases">
        <authorList>
            <person name="Steffen K."/>
            <person name="Cardenas P."/>
        </authorList>
    </citation>
    <scope>NUCLEOTIDE SEQUENCE</scope>
</reference>
<dbReference type="PANTHER" id="PTHR46429">
    <property type="entry name" value="23S RRNA (GUANOSINE-2'-O-)-METHYLTRANSFERASE RLMB"/>
    <property type="match status" value="1"/>
</dbReference>
<dbReference type="EMBL" id="CASHTH010003812">
    <property type="protein sequence ID" value="CAI8049712.1"/>
    <property type="molecule type" value="Genomic_DNA"/>
</dbReference>
<dbReference type="Proteomes" id="UP001174909">
    <property type="component" value="Unassembled WGS sequence"/>
</dbReference>